<dbReference type="InterPro" id="IPR003774">
    <property type="entry name" value="AlgH-like"/>
</dbReference>
<evidence type="ECO:0000313" key="4">
    <source>
        <dbReference type="Proteomes" id="UP001499978"/>
    </source>
</evidence>
<comment type="similarity">
    <text evidence="1 2">Belongs to the UPF0301 (AlgH) family.</text>
</comment>
<dbReference type="PANTHER" id="PTHR30327">
    <property type="entry name" value="UNCHARACTERIZED PROTEIN YQGE"/>
    <property type="match status" value="1"/>
</dbReference>
<dbReference type="EMBL" id="BAAARY010000009">
    <property type="protein sequence ID" value="GAA2523630.1"/>
    <property type="molecule type" value="Genomic_DNA"/>
</dbReference>
<dbReference type="PANTHER" id="PTHR30327:SF1">
    <property type="entry name" value="UPF0301 PROTEIN YQGE"/>
    <property type="match status" value="1"/>
</dbReference>
<dbReference type="Gene3D" id="3.40.1740.10">
    <property type="entry name" value="VC0467-like"/>
    <property type="match status" value="1"/>
</dbReference>
<evidence type="ECO:0000256" key="1">
    <source>
        <dbReference type="ARBA" id="ARBA00009600"/>
    </source>
</evidence>
<sequence length="194" mass="20121">MGSPRAGGPLMASLTGQLLVAAPVLKDPNFDRTVVMLVAHEPGGALGVVLNRATEVPVGEVLEGWQELAAAPGVLFEGGPMKPESAICLGRARPGARRSRGFQPVAGQIGTVDLSAGPDALRDAVTGIRVFTGYSGWSAGQLEEEIESGSWLVLDALPGDPLAPRPDDLWPTVLRRQGGMMAAVAHFPADPADN</sequence>
<protein>
    <recommendedName>
        <fullName evidence="2">UPF0301 protein GCM10010201_22500</fullName>
    </recommendedName>
</protein>
<dbReference type="Pfam" id="PF02622">
    <property type="entry name" value="DUF179"/>
    <property type="match status" value="1"/>
</dbReference>
<keyword evidence="4" id="KW-1185">Reference proteome</keyword>
<evidence type="ECO:0000256" key="2">
    <source>
        <dbReference type="HAMAP-Rule" id="MF_00758"/>
    </source>
</evidence>
<dbReference type="SUPFAM" id="SSF143456">
    <property type="entry name" value="VC0467-like"/>
    <property type="match status" value="1"/>
</dbReference>
<evidence type="ECO:0000313" key="3">
    <source>
        <dbReference type="EMBL" id="GAA2523630.1"/>
    </source>
</evidence>
<dbReference type="HAMAP" id="MF_00758">
    <property type="entry name" value="UPF0301"/>
    <property type="match status" value="1"/>
</dbReference>
<dbReference type="NCBIfam" id="NF001270">
    <property type="entry name" value="PRK00228.2-2"/>
    <property type="match status" value="1"/>
</dbReference>
<proteinExistence type="inferred from homology"/>
<comment type="caution">
    <text evidence="3">The sequence shown here is derived from an EMBL/GenBank/DDBJ whole genome shotgun (WGS) entry which is preliminary data.</text>
</comment>
<gene>
    <name evidence="3" type="ORF">GCM10010201_22500</name>
</gene>
<reference evidence="3 4" key="1">
    <citation type="journal article" date="2019" name="Int. J. Syst. Evol. Microbiol.">
        <title>The Global Catalogue of Microorganisms (GCM) 10K type strain sequencing project: providing services to taxonomists for standard genome sequencing and annotation.</title>
        <authorList>
            <consortium name="The Broad Institute Genomics Platform"/>
            <consortium name="The Broad Institute Genome Sequencing Center for Infectious Disease"/>
            <person name="Wu L."/>
            <person name="Ma J."/>
        </authorList>
    </citation>
    <scope>NUCLEOTIDE SEQUENCE [LARGE SCALE GENOMIC DNA]</scope>
    <source>
        <strain evidence="3 4">JCM 3367</strain>
    </source>
</reference>
<accession>A0ABN3NIV0</accession>
<dbReference type="Proteomes" id="UP001499978">
    <property type="component" value="Unassembled WGS sequence"/>
</dbReference>
<organism evidence="3 4">
    <name type="scientific">Pilimelia columellifera subsp. columellifera</name>
    <dbReference type="NCBI Taxonomy" id="706583"/>
    <lineage>
        <taxon>Bacteria</taxon>
        <taxon>Bacillati</taxon>
        <taxon>Actinomycetota</taxon>
        <taxon>Actinomycetes</taxon>
        <taxon>Micromonosporales</taxon>
        <taxon>Micromonosporaceae</taxon>
        <taxon>Pilimelia</taxon>
    </lineage>
</organism>
<name>A0ABN3NIV0_9ACTN</name>